<keyword evidence="4" id="KW-1185">Reference proteome</keyword>
<reference evidence="3 4" key="1">
    <citation type="submission" date="2019-03" db="EMBL/GenBank/DDBJ databases">
        <title>Draft genome sequences of novel Actinobacteria.</title>
        <authorList>
            <person name="Sahin N."/>
            <person name="Ay H."/>
            <person name="Saygin H."/>
        </authorList>
    </citation>
    <scope>NUCLEOTIDE SEQUENCE [LARGE SCALE GENOMIC DNA]</scope>
    <source>
        <strain evidence="3 4">JCM 30547</strain>
    </source>
</reference>
<accession>A0A4R4QDF2</accession>
<feature type="domain" description="Type VII secretion system protein EssD-like" evidence="2">
    <location>
        <begin position="91"/>
        <end position="209"/>
    </location>
</feature>
<dbReference type="EMBL" id="SMKA01000016">
    <property type="protein sequence ID" value="TDC33163.1"/>
    <property type="molecule type" value="Genomic_DNA"/>
</dbReference>
<dbReference type="OrthoDB" id="3812876at2"/>
<comment type="caution">
    <text evidence="3">The sequence shown here is derived from an EMBL/GenBank/DDBJ whole genome shotgun (WGS) entry which is preliminary data.</text>
</comment>
<feature type="region of interest" description="Disordered" evidence="1">
    <location>
        <begin position="37"/>
        <end position="81"/>
    </location>
</feature>
<evidence type="ECO:0000259" key="2">
    <source>
        <dbReference type="Pfam" id="PF13930"/>
    </source>
</evidence>
<evidence type="ECO:0000313" key="3">
    <source>
        <dbReference type="EMBL" id="TDC33163.1"/>
    </source>
</evidence>
<protein>
    <recommendedName>
        <fullName evidence="2">Type VII secretion system protein EssD-like domain-containing protein</fullName>
    </recommendedName>
</protein>
<proteinExistence type="predicted"/>
<organism evidence="3 4">
    <name type="scientific">Kribbella albertanoniae</name>
    <dbReference type="NCBI Taxonomy" id="1266829"/>
    <lineage>
        <taxon>Bacteria</taxon>
        <taxon>Bacillati</taxon>
        <taxon>Actinomycetota</taxon>
        <taxon>Actinomycetes</taxon>
        <taxon>Propionibacteriales</taxon>
        <taxon>Kribbellaceae</taxon>
        <taxon>Kribbella</taxon>
    </lineage>
</organism>
<dbReference type="AlphaFoldDB" id="A0A4R4QDF2"/>
<gene>
    <name evidence="3" type="ORF">E1261_06645</name>
</gene>
<name>A0A4R4QDF2_9ACTN</name>
<dbReference type="Pfam" id="PF13930">
    <property type="entry name" value="Endonuclea_NS_2"/>
    <property type="match status" value="1"/>
</dbReference>
<evidence type="ECO:0000313" key="4">
    <source>
        <dbReference type="Proteomes" id="UP000295075"/>
    </source>
</evidence>
<sequence length="228" mass="25677">MTPAKARDWALAMVNGSGPHSQPTDDPDRRGLQLDLSGLKERSRPADEQARIKPTDASEPARPGEVIELSTTNPDYKKSLKKPIPNSTIRIDNKFTFETDEMGRVIRASAILDVLDLDHPRDTTAQRKLVGKLPGDHAGHIFARIFRGPIGSLNLVPMEATKVTLGQYAVLEKRWRKAIENNQQVEVSVDLSYGERRHRPDIIIVYHRIGSAKRLRLRIRNVPKAEEE</sequence>
<feature type="compositionally biased region" description="Basic and acidic residues" evidence="1">
    <location>
        <begin position="37"/>
        <end position="56"/>
    </location>
</feature>
<dbReference type="InterPro" id="IPR044927">
    <property type="entry name" value="Endonuclea_NS_2"/>
</dbReference>
<dbReference type="Proteomes" id="UP000295075">
    <property type="component" value="Unassembled WGS sequence"/>
</dbReference>
<evidence type="ECO:0000256" key="1">
    <source>
        <dbReference type="SAM" id="MobiDB-lite"/>
    </source>
</evidence>